<reference evidence="4 5" key="1">
    <citation type="submission" date="2019-03" db="EMBL/GenBank/DDBJ databases">
        <authorList>
            <person name="Gonzalez-Pimentel J.L."/>
        </authorList>
    </citation>
    <scope>NUCLEOTIDE SEQUENCE [LARGE SCALE GENOMIC DNA]</scope>
    <source>
        <strain evidence="4 5">JCM 31289</strain>
    </source>
</reference>
<feature type="domain" description="N-acetyltransferase" evidence="3">
    <location>
        <begin position="3"/>
        <end position="159"/>
    </location>
</feature>
<evidence type="ECO:0000256" key="2">
    <source>
        <dbReference type="ARBA" id="ARBA00023315"/>
    </source>
</evidence>
<dbReference type="InterPro" id="IPR000182">
    <property type="entry name" value="GNAT_dom"/>
</dbReference>
<dbReference type="PROSITE" id="PS51186">
    <property type="entry name" value="GNAT"/>
    <property type="match status" value="1"/>
</dbReference>
<dbReference type="PANTHER" id="PTHR43877">
    <property type="entry name" value="AMINOALKYLPHOSPHONATE N-ACETYLTRANSFERASE-RELATED-RELATED"/>
    <property type="match status" value="1"/>
</dbReference>
<dbReference type="EMBL" id="SRID01000322">
    <property type="protein sequence ID" value="TGA95401.1"/>
    <property type="molecule type" value="Genomic_DNA"/>
</dbReference>
<evidence type="ECO:0000313" key="4">
    <source>
        <dbReference type="EMBL" id="TGA95401.1"/>
    </source>
</evidence>
<dbReference type="InterPro" id="IPR050832">
    <property type="entry name" value="Bact_Acetyltransf"/>
</dbReference>
<dbReference type="AlphaFoldDB" id="A0A4Z0GG37"/>
<sequence>MTLIVRDFRASDAAAVAEARRAAWPYRVTTAEGVAWEVRNAPAEQRFRLLVAESDGLVVGSAPTGVLTGEDTERHRPGRAFTDVHVHPAHRRRGVGTALLHSAEEYLAGLGAGTVYSWTLDERPSTTFAERRGYRRGRGSRCLRLDLTTAGLPPLGPLPPGVEVRRGTDFAADPRPCYVAESAAGRDEPGDISPDPGSYEQWLAAEWRRPERSAELTSYVLVDGVVTAYSIGLTDGRGRYVSGGTGTLRGCRGRGLAKLAKNHSLHLAHAAGCTEAIAGNDTGNAPMLTINQWFGYRPAAEEWRYLRELAV</sequence>
<dbReference type="CDD" id="cd04301">
    <property type="entry name" value="NAT_SF"/>
    <property type="match status" value="1"/>
</dbReference>
<dbReference type="Gene3D" id="3.40.630.30">
    <property type="match status" value="1"/>
</dbReference>
<keyword evidence="1 4" id="KW-0808">Transferase</keyword>
<keyword evidence="5" id="KW-1185">Reference proteome</keyword>
<dbReference type="PANTHER" id="PTHR43877:SF1">
    <property type="entry name" value="ACETYLTRANSFERASE"/>
    <property type="match status" value="1"/>
</dbReference>
<dbReference type="GO" id="GO:0016747">
    <property type="term" value="F:acyltransferase activity, transferring groups other than amino-acyl groups"/>
    <property type="evidence" value="ECO:0007669"/>
    <property type="project" value="InterPro"/>
</dbReference>
<proteinExistence type="predicted"/>
<name>A0A4Z0GG37_9ACTN</name>
<evidence type="ECO:0000259" key="3">
    <source>
        <dbReference type="PROSITE" id="PS51186"/>
    </source>
</evidence>
<gene>
    <name evidence="4" type="ORF">E4099_25390</name>
</gene>
<dbReference type="SUPFAM" id="SSF55729">
    <property type="entry name" value="Acyl-CoA N-acyltransferases (Nat)"/>
    <property type="match status" value="2"/>
</dbReference>
<protein>
    <submittedName>
        <fullName evidence="4">N-acetyltransferase</fullName>
    </submittedName>
</protein>
<organism evidence="4 5">
    <name type="scientific">Streptomyces palmae</name>
    <dbReference type="NCBI Taxonomy" id="1701085"/>
    <lineage>
        <taxon>Bacteria</taxon>
        <taxon>Bacillati</taxon>
        <taxon>Actinomycetota</taxon>
        <taxon>Actinomycetes</taxon>
        <taxon>Kitasatosporales</taxon>
        <taxon>Streptomycetaceae</taxon>
        <taxon>Streptomyces</taxon>
    </lineage>
</organism>
<evidence type="ECO:0000256" key="1">
    <source>
        <dbReference type="ARBA" id="ARBA00022679"/>
    </source>
</evidence>
<dbReference type="OrthoDB" id="4119890at2"/>
<accession>A0A4Z0GG37</accession>
<dbReference type="Proteomes" id="UP000297948">
    <property type="component" value="Unassembled WGS sequence"/>
</dbReference>
<dbReference type="Pfam" id="PF00583">
    <property type="entry name" value="Acetyltransf_1"/>
    <property type="match status" value="1"/>
</dbReference>
<dbReference type="RefSeq" id="WP_135341441.1">
    <property type="nucleotide sequence ID" value="NZ_JBHLTX010000052.1"/>
</dbReference>
<evidence type="ECO:0000313" key="5">
    <source>
        <dbReference type="Proteomes" id="UP000297948"/>
    </source>
</evidence>
<keyword evidence="2" id="KW-0012">Acyltransferase</keyword>
<comment type="caution">
    <text evidence="4">The sequence shown here is derived from an EMBL/GenBank/DDBJ whole genome shotgun (WGS) entry which is preliminary data.</text>
</comment>
<dbReference type="InterPro" id="IPR016181">
    <property type="entry name" value="Acyl_CoA_acyltransferase"/>
</dbReference>